<dbReference type="Proteomes" id="UP000243459">
    <property type="component" value="Chromosome 2"/>
</dbReference>
<keyword evidence="1" id="KW-1133">Transmembrane helix</keyword>
<organism evidence="2 3">
    <name type="scientific">Asparagus officinalis</name>
    <name type="common">Garden asparagus</name>
    <dbReference type="NCBI Taxonomy" id="4686"/>
    <lineage>
        <taxon>Eukaryota</taxon>
        <taxon>Viridiplantae</taxon>
        <taxon>Streptophyta</taxon>
        <taxon>Embryophyta</taxon>
        <taxon>Tracheophyta</taxon>
        <taxon>Spermatophyta</taxon>
        <taxon>Magnoliopsida</taxon>
        <taxon>Liliopsida</taxon>
        <taxon>Asparagales</taxon>
        <taxon>Asparagaceae</taxon>
        <taxon>Asparagoideae</taxon>
        <taxon>Asparagus</taxon>
    </lineage>
</organism>
<protein>
    <submittedName>
        <fullName evidence="2">Uncharacterized protein</fullName>
    </submittedName>
</protein>
<gene>
    <name evidence="2" type="ORF">A4U43_C02F12740</name>
</gene>
<reference evidence="3" key="1">
    <citation type="journal article" date="2017" name="Nat. Commun.">
        <title>The asparagus genome sheds light on the origin and evolution of a young Y chromosome.</title>
        <authorList>
            <person name="Harkess A."/>
            <person name="Zhou J."/>
            <person name="Xu C."/>
            <person name="Bowers J.E."/>
            <person name="Van der Hulst R."/>
            <person name="Ayyampalayam S."/>
            <person name="Mercati F."/>
            <person name="Riccardi P."/>
            <person name="McKain M.R."/>
            <person name="Kakrana A."/>
            <person name="Tang H."/>
            <person name="Ray J."/>
            <person name="Groenendijk J."/>
            <person name="Arikit S."/>
            <person name="Mathioni S.M."/>
            <person name="Nakano M."/>
            <person name="Shan H."/>
            <person name="Telgmann-Rauber A."/>
            <person name="Kanno A."/>
            <person name="Yue Z."/>
            <person name="Chen H."/>
            <person name="Li W."/>
            <person name="Chen Y."/>
            <person name="Xu X."/>
            <person name="Zhang Y."/>
            <person name="Luo S."/>
            <person name="Chen H."/>
            <person name="Gao J."/>
            <person name="Mao Z."/>
            <person name="Pires J.C."/>
            <person name="Luo M."/>
            <person name="Kudrna D."/>
            <person name="Wing R.A."/>
            <person name="Meyers B.C."/>
            <person name="Yi K."/>
            <person name="Kong H."/>
            <person name="Lavrijsen P."/>
            <person name="Sunseri F."/>
            <person name="Falavigna A."/>
            <person name="Ye Y."/>
            <person name="Leebens-Mack J.H."/>
            <person name="Chen G."/>
        </authorList>
    </citation>
    <scope>NUCLEOTIDE SEQUENCE [LARGE SCALE GENOMIC DNA]</scope>
    <source>
        <strain evidence="3">cv. DH0086</strain>
    </source>
</reference>
<evidence type="ECO:0000256" key="1">
    <source>
        <dbReference type="SAM" id="Phobius"/>
    </source>
</evidence>
<keyword evidence="1" id="KW-0472">Membrane</keyword>
<sequence length="175" mass="19920">MELGNRRNRWRLGAGATSPELIAVSFKGITIDISRDSWDTLRAAFPNLEEASSLPSHADRANQFLLLIFVDVNFRWHGPPRRYDLFTNLVDMVPLVESLMDRRANLSFRRASIVQTTTPKAVLEWFTASAFGLVTIFILFLRNVPALQSNLLYEGSVVFGFKAGRMLHSFCKQVW</sequence>
<feature type="transmembrane region" description="Helical" evidence="1">
    <location>
        <begin position="122"/>
        <end position="141"/>
    </location>
</feature>
<keyword evidence="3" id="KW-1185">Reference proteome</keyword>
<dbReference type="AlphaFoldDB" id="A0A5P1FMQ0"/>
<proteinExistence type="predicted"/>
<name>A0A5P1FMQ0_ASPOF</name>
<evidence type="ECO:0000313" key="3">
    <source>
        <dbReference type="Proteomes" id="UP000243459"/>
    </source>
</evidence>
<dbReference type="Gramene" id="ONK77961">
    <property type="protein sequence ID" value="ONK77961"/>
    <property type="gene ID" value="A4U43_C02F12740"/>
</dbReference>
<keyword evidence="1" id="KW-0812">Transmembrane</keyword>
<evidence type="ECO:0000313" key="2">
    <source>
        <dbReference type="EMBL" id="ONK77961.1"/>
    </source>
</evidence>
<accession>A0A5P1FMQ0</accession>
<dbReference type="EMBL" id="CM007382">
    <property type="protein sequence ID" value="ONK77961.1"/>
    <property type="molecule type" value="Genomic_DNA"/>
</dbReference>